<name>A0A4P9VPP0_9GAMM</name>
<keyword evidence="7" id="KW-1185">Reference proteome</keyword>
<feature type="modified residue" description="N6-(pyridoxal phosphate)lysine" evidence="4">
    <location>
        <position position="606"/>
    </location>
</feature>
<dbReference type="Pfam" id="PF00343">
    <property type="entry name" value="Phosphorylase"/>
    <property type="match status" value="1"/>
</dbReference>
<protein>
    <submittedName>
        <fullName evidence="6">Alpha-glucan family phosphorylase</fullName>
    </submittedName>
</protein>
<dbReference type="Gene3D" id="3.40.50.2000">
    <property type="entry name" value="Glycogen Phosphorylase B"/>
    <property type="match status" value="3"/>
</dbReference>
<comment type="similarity">
    <text evidence="2">Belongs to the glycogen phosphorylase family.</text>
</comment>
<feature type="domain" description="DUF3417" evidence="5">
    <location>
        <begin position="13"/>
        <end position="120"/>
    </location>
</feature>
<evidence type="ECO:0000256" key="3">
    <source>
        <dbReference type="ARBA" id="ARBA00022533"/>
    </source>
</evidence>
<dbReference type="Pfam" id="PF11897">
    <property type="entry name" value="DUF3417"/>
    <property type="match status" value="1"/>
</dbReference>
<dbReference type="GO" id="GO:0030170">
    <property type="term" value="F:pyridoxal phosphate binding"/>
    <property type="evidence" value="ECO:0007669"/>
    <property type="project" value="InterPro"/>
</dbReference>
<dbReference type="PANTHER" id="PTHR42655:SF1">
    <property type="entry name" value="GLYCOGEN PHOSPHORYLASE"/>
    <property type="match status" value="1"/>
</dbReference>
<dbReference type="PIRSF" id="PIRSF000460">
    <property type="entry name" value="Pprylas_GlgP"/>
    <property type="match status" value="1"/>
</dbReference>
<evidence type="ECO:0000313" key="6">
    <source>
        <dbReference type="EMBL" id="RDH44012.1"/>
    </source>
</evidence>
<proteinExistence type="inferred from homology"/>
<evidence type="ECO:0000256" key="2">
    <source>
        <dbReference type="ARBA" id="ARBA00006047"/>
    </source>
</evidence>
<dbReference type="GO" id="GO:0008184">
    <property type="term" value="F:glycogen phosphorylase activity"/>
    <property type="evidence" value="ECO:0007669"/>
    <property type="project" value="InterPro"/>
</dbReference>
<keyword evidence="3" id="KW-0021">Allosteric enzyme</keyword>
<comment type="catalytic activity">
    <reaction evidence="1">
        <text>[(1-&gt;4)-alpha-D-glucosyl](n) + phosphate = [(1-&gt;4)-alpha-D-glucosyl](n-1) + alpha-D-glucose 1-phosphate</text>
        <dbReference type="Rhea" id="RHEA:41732"/>
        <dbReference type="Rhea" id="RHEA-COMP:9584"/>
        <dbReference type="Rhea" id="RHEA-COMP:9586"/>
        <dbReference type="ChEBI" id="CHEBI:15444"/>
        <dbReference type="ChEBI" id="CHEBI:43474"/>
        <dbReference type="ChEBI" id="CHEBI:58601"/>
        <dbReference type="EC" id="2.4.1.1"/>
    </reaction>
</comment>
<evidence type="ECO:0000259" key="5">
    <source>
        <dbReference type="Pfam" id="PF11897"/>
    </source>
</evidence>
<sequence length="850" mass="98543">MKKITSYQVYPQIPESLAFLETLSRNLWWCWTPDAIELFRRIDPHLWSKAKHNPLAFLTYIEQDRLNALAEDRSFLSNLNKVKSEFQERVITCKDPQKTPFGKEGCIAYFSMEFGIHESLPIFAGGLGVLAGDHLKAASVNDIPLIGLGLMYRYGYFRQYLNQDGWQQEDYPQTNLFHLPMEKVKGNDGQDLIISIPAPNHPIRFQTWKLQVGRVSLLLMDTYISENTNEIKEITNRLYAAEHNTRLTQEIVLGIGGMKLLEAMGINPSVVHLNEGHCAFVNLERISQVMQKEHVDLKTAMEIVPRTTVFTTHTPVPAGHDKFSPELLAPYFNVYSELFGLPVEQIIRWGQEKDEQQHEPFCMSLFALRMAQFCNGVSELHGKVARHMWTHIWPSRADEEVPIGHVTNGIHVSSVLSPELVMLFERHLGPQWYLASQLKENMARVDDIFEEDLWRAHELSRSRLIRSVREHMSYQYGRRNASRRVMRAVESVLDQDALTIGFSRRYATYKRGNLIFRDLERLNAIVNNKDHPVQFVFAGKAHPKDHEGKEVIRQLIHYAEQERFRHKIVFLEDYDMHTARLMVQGCDIWLNNPRRPMEACGTSGMKAAVNGVLNLSILDGWWCEGFTDDRGWRIGNGEEYHDPDYQDAVESQALYNVLENDVVPCYYDRKPGGIPNQWVYKMRESIKMAMADFCNLRMVREYTERFYVPAHQRMQTLRENQWAEAKQLAVQHQRYLQHWQHIHIEPPTCSSRGPFKVNDTFNVTTVVHLGQLTPDEVEVQLYYGLLHGADDLCEGHETPMIVAEDRGDGAYIYRCDIICDGSGQYGFTVRAVPQYDEWLRFQPHLLTWVN</sequence>
<dbReference type="InterPro" id="IPR000811">
    <property type="entry name" value="Glyco_trans_35"/>
</dbReference>
<dbReference type="RefSeq" id="WP_094787231.1">
    <property type="nucleotide sequence ID" value="NZ_NDXW01000001.1"/>
</dbReference>
<dbReference type="InterPro" id="IPR052182">
    <property type="entry name" value="Glycogen/Maltodextrin_Phosph"/>
</dbReference>
<organism evidence="6 7">
    <name type="scientific">Zooshikella ganghwensis</name>
    <dbReference type="NCBI Taxonomy" id="202772"/>
    <lineage>
        <taxon>Bacteria</taxon>
        <taxon>Pseudomonadati</taxon>
        <taxon>Pseudomonadota</taxon>
        <taxon>Gammaproteobacteria</taxon>
        <taxon>Oceanospirillales</taxon>
        <taxon>Zooshikellaceae</taxon>
        <taxon>Zooshikella</taxon>
    </lineage>
</organism>
<dbReference type="PANTHER" id="PTHR42655">
    <property type="entry name" value="GLYCOGEN PHOSPHORYLASE"/>
    <property type="match status" value="1"/>
</dbReference>
<evidence type="ECO:0000256" key="4">
    <source>
        <dbReference type="PIRSR" id="PIRSR000460-1"/>
    </source>
</evidence>
<dbReference type="GO" id="GO:0005975">
    <property type="term" value="P:carbohydrate metabolic process"/>
    <property type="evidence" value="ECO:0007669"/>
    <property type="project" value="InterPro"/>
</dbReference>
<dbReference type="EMBL" id="NDXW01000001">
    <property type="protein sequence ID" value="RDH44012.1"/>
    <property type="molecule type" value="Genomic_DNA"/>
</dbReference>
<dbReference type="NCBIfam" id="TIGR02094">
    <property type="entry name" value="more_P_ylases"/>
    <property type="match status" value="1"/>
</dbReference>
<dbReference type="SUPFAM" id="SSF53756">
    <property type="entry name" value="UDP-Glycosyltransferase/glycogen phosphorylase"/>
    <property type="match status" value="1"/>
</dbReference>
<dbReference type="InterPro" id="IPR024517">
    <property type="entry name" value="Glycogen_phosphorylase_DUF3417"/>
</dbReference>
<evidence type="ECO:0000256" key="1">
    <source>
        <dbReference type="ARBA" id="ARBA00001275"/>
    </source>
</evidence>
<keyword evidence="4" id="KW-0663">Pyridoxal phosphate</keyword>
<reference evidence="6 7" key="1">
    <citation type="submission" date="2017-04" db="EMBL/GenBank/DDBJ databases">
        <title>Draft genome sequence of Zooshikella ganghwensis VG4 isolated from Red Sea sediments.</title>
        <authorList>
            <person name="Rehman Z."/>
            <person name="Alam I."/>
            <person name="Kamau A."/>
            <person name="Bajic V."/>
            <person name="Leiknes T."/>
        </authorList>
    </citation>
    <scope>NUCLEOTIDE SEQUENCE [LARGE SCALE GENOMIC DNA]</scope>
    <source>
        <strain evidence="6 7">VG4</strain>
    </source>
</reference>
<dbReference type="AlphaFoldDB" id="A0A4P9VPP0"/>
<dbReference type="Proteomes" id="UP000257039">
    <property type="component" value="Unassembled WGS sequence"/>
</dbReference>
<gene>
    <name evidence="6" type="primary">glgP</name>
    <name evidence="6" type="ORF">B9G39_11440</name>
</gene>
<accession>A0A4P9VPP0</accession>
<comment type="caution">
    <text evidence="6">The sequence shown here is derived from an EMBL/GenBank/DDBJ whole genome shotgun (WGS) entry which is preliminary data.</text>
</comment>
<evidence type="ECO:0000313" key="7">
    <source>
        <dbReference type="Proteomes" id="UP000257039"/>
    </source>
</evidence>
<dbReference type="InterPro" id="IPR011834">
    <property type="entry name" value="Agluc_phsphrylas"/>
</dbReference>